<sequence length="81" mass="9509">MKIKNDELNLVNMSQIEVWVKCLIYSFFMIKINLYEISPSINFSLKEFNTTVYQINKTLILLSLAHFFITLTMESAWGLLV</sequence>
<keyword evidence="3" id="KW-1185">Reference proteome</keyword>
<evidence type="ECO:0000313" key="3">
    <source>
        <dbReference type="Proteomes" id="UP000276133"/>
    </source>
</evidence>
<keyword evidence="1" id="KW-0472">Membrane</keyword>
<protein>
    <submittedName>
        <fullName evidence="2">Uncharacterized protein</fullName>
    </submittedName>
</protein>
<keyword evidence="1" id="KW-0812">Transmembrane</keyword>
<name>A0A3M7PU80_BRAPC</name>
<keyword evidence="1" id="KW-1133">Transmembrane helix</keyword>
<comment type="caution">
    <text evidence="2">The sequence shown here is derived from an EMBL/GenBank/DDBJ whole genome shotgun (WGS) entry which is preliminary data.</text>
</comment>
<dbReference type="AlphaFoldDB" id="A0A3M7PU80"/>
<dbReference type="EMBL" id="REGN01008807">
    <property type="protein sequence ID" value="RNA02630.1"/>
    <property type="molecule type" value="Genomic_DNA"/>
</dbReference>
<feature type="transmembrane region" description="Helical" evidence="1">
    <location>
        <begin position="58"/>
        <end position="80"/>
    </location>
</feature>
<gene>
    <name evidence="2" type="ORF">BpHYR1_030106</name>
</gene>
<reference evidence="2 3" key="1">
    <citation type="journal article" date="2018" name="Sci. Rep.">
        <title>Genomic signatures of local adaptation to the degree of environmental predictability in rotifers.</title>
        <authorList>
            <person name="Franch-Gras L."/>
            <person name="Hahn C."/>
            <person name="Garcia-Roger E.M."/>
            <person name="Carmona M.J."/>
            <person name="Serra M."/>
            <person name="Gomez A."/>
        </authorList>
    </citation>
    <scope>NUCLEOTIDE SEQUENCE [LARGE SCALE GENOMIC DNA]</scope>
    <source>
        <strain evidence="2">HYR1</strain>
    </source>
</reference>
<evidence type="ECO:0000313" key="2">
    <source>
        <dbReference type="EMBL" id="RNA02630.1"/>
    </source>
</evidence>
<evidence type="ECO:0000256" key="1">
    <source>
        <dbReference type="SAM" id="Phobius"/>
    </source>
</evidence>
<feature type="transmembrane region" description="Helical" evidence="1">
    <location>
        <begin position="18"/>
        <end position="37"/>
    </location>
</feature>
<organism evidence="2 3">
    <name type="scientific">Brachionus plicatilis</name>
    <name type="common">Marine rotifer</name>
    <name type="synonym">Brachionus muelleri</name>
    <dbReference type="NCBI Taxonomy" id="10195"/>
    <lineage>
        <taxon>Eukaryota</taxon>
        <taxon>Metazoa</taxon>
        <taxon>Spiralia</taxon>
        <taxon>Gnathifera</taxon>
        <taxon>Rotifera</taxon>
        <taxon>Eurotatoria</taxon>
        <taxon>Monogononta</taxon>
        <taxon>Pseudotrocha</taxon>
        <taxon>Ploima</taxon>
        <taxon>Brachionidae</taxon>
        <taxon>Brachionus</taxon>
    </lineage>
</organism>
<proteinExistence type="predicted"/>
<dbReference type="Proteomes" id="UP000276133">
    <property type="component" value="Unassembled WGS sequence"/>
</dbReference>
<accession>A0A3M7PU80</accession>